<dbReference type="PANTHER" id="PTHR31835:SF1">
    <property type="entry name" value="URIDINE DIPHOSPHATE GLUCOSE PYROPHOSPHATASE NUDT22"/>
    <property type="match status" value="1"/>
</dbReference>
<dbReference type="Gene3D" id="3.90.79.10">
    <property type="entry name" value="Nucleoside Triphosphate Pyrophosphohydrolase"/>
    <property type="match status" value="1"/>
</dbReference>
<keyword evidence="3" id="KW-0378">Hydrolase</keyword>
<comment type="cofactor">
    <cofactor evidence="1">
        <name>Mg(2+)</name>
        <dbReference type="ChEBI" id="CHEBI:18420"/>
    </cofactor>
</comment>
<evidence type="ECO:0000256" key="3">
    <source>
        <dbReference type="ARBA" id="ARBA00022801"/>
    </source>
</evidence>
<dbReference type="EMBL" id="JBBNAE010000005">
    <property type="protein sequence ID" value="KAK9123609.1"/>
    <property type="molecule type" value="Genomic_DNA"/>
</dbReference>
<protein>
    <recommendedName>
        <fullName evidence="5">Nudix hydrolase domain-containing protein</fullName>
    </recommendedName>
</protein>
<comment type="caution">
    <text evidence="6">The sequence shown here is derived from an EMBL/GenBank/DDBJ whole genome shotgun (WGS) entry which is preliminary data.</text>
</comment>
<evidence type="ECO:0000256" key="2">
    <source>
        <dbReference type="ARBA" id="ARBA00022723"/>
    </source>
</evidence>
<evidence type="ECO:0000256" key="4">
    <source>
        <dbReference type="ARBA" id="ARBA00022842"/>
    </source>
</evidence>
<dbReference type="GO" id="GO:0052751">
    <property type="term" value="F:GDP-mannose hydrolase activity"/>
    <property type="evidence" value="ECO:0007669"/>
    <property type="project" value="TreeGrafter"/>
</dbReference>
<evidence type="ECO:0000313" key="6">
    <source>
        <dbReference type="EMBL" id="KAK9123609.1"/>
    </source>
</evidence>
<dbReference type="GO" id="GO:0046872">
    <property type="term" value="F:metal ion binding"/>
    <property type="evidence" value="ECO:0007669"/>
    <property type="project" value="UniProtKB-KW"/>
</dbReference>
<sequence>MESAGIEGIIDPPSPYKLLLKCPLGLSPSQVSVDLNESYDRIPHPDNELENSISEIWERRTQENSSLFNGSKFRYGGHVLEKGHSSEEEFRVCLRLGLTDYRSSSLSLSLSLTFVGTNLNAMWKKFLVPSEDNFIQCLHTASPLGNGAVVETVDKKIVVLQRSNNVGEFPGHFVFPGGHPEPQEIGLSTHLCDQHPKDPQILNKKVSQEMFDSIMREVVEEIGVSVSFLRNPVFIGISRRELNVRPTAFFFIKCTLDSKEVQELYSNAQDGYESTQLYTVSMSELKNMANKMPGCHQGGFALYDLLVECTKEI</sequence>
<dbReference type="InterPro" id="IPR015797">
    <property type="entry name" value="NUDIX_hydrolase-like_dom_sf"/>
</dbReference>
<dbReference type="SUPFAM" id="SSF55811">
    <property type="entry name" value="Nudix"/>
    <property type="match status" value="1"/>
</dbReference>
<dbReference type="Proteomes" id="UP001417504">
    <property type="component" value="Unassembled WGS sequence"/>
</dbReference>
<evidence type="ECO:0000313" key="7">
    <source>
        <dbReference type="Proteomes" id="UP001417504"/>
    </source>
</evidence>
<dbReference type="CDD" id="cd02883">
    <property type="entry name" value="NUDIX_Hydrolase"/>
    <property type="match status" value="1"/>
</dbReference>
<evidence type="ECO:0000256" key="1">
    <source>
        <dbReference type="ARBA" id="ARBA00001946"/>
    </source>
</evidence>
<accession>A0AAP0NYY4</accession>
<dbReference type="PANTHER" id="PTHR31835">
    <property type="entry name" value="URIDINE DIPHOSPHATE GLUCOSE PYROPHOSPHATASE"/>
    <property type="match status" value="1"/>
</dbReference>
<dbReference type="AlphaFoldDB" id="A0AAP0NYY4"/>
<keyword evidence="7" id="KW-1185">Reference proteome</keyword>
<reference evidence="6 7" key="1">
    <citation type="submission" date="2024-01" db="EMBL/GenBank/DDBJ databases">
        <title>Genome assemblies of Stephania.</title>
        <authorList>
            <person name="Yang L."/>
        </authorList>
    </citation>
    <scope>NUCLEOTIDE SEQUENCE [LARGE SCALE GENOMIC DNA]</scope>
    <source>
        <strain evidence="6">QJT</strain>
        <tissue evidence="6">Leaf</tissue>
    </source>
</reference>
<organism evidence="6 7">
    <name type="scientific">Stephania japonica</name>
    <dbReference type="NCBI Taxonomy" id="461633"/>
    <lineage>
        <taxon>Eukaryota</taxon>
        <taxon>Viridiplantae</taxon>
        <taxon>Streptophyta</taxon>
        <taxon>Embryophyta</taxon>
        <taxon>Tracheophyta</taxon>
        <taxon>Spermatophyta</taxon>
        <taxon>Magnoliopsida</taxon>
        <taxon>Ranunculales</taxon>
        <taxon>Menispermaceae</taxon>
        <taxon>Menispermoideae</taxon>
        <taxon>Cissampelideae</taxon>
        <taxon>Stephania</taxon>
    </lineage>
</organism>
<evidence type="ECO:0000259" key="5">
    <source>
        <dbReference type="PROSITE" id="PS51462"/>
    </source>
</evidence>
<proteinExistence type="predicted"/>
<keyword evidence="2" id="KW-0479">Metal-binding</keyword>
<keyword evidence="4" id="KW-0460">Magnesium</keyword>
<dbReference type="InterPro" id="IPR055295">
    <property type="entry name" value="NUDT22/NUDT9-like"/>
</dbReference>
<gene>
    <name evidence="6" type="ORF">Sjap_013211</name>
</gene>
<feature type="domain" description="Nudix hydrolase" evidence="5">
    <location>
        <begin position="141"/>
        <end position="308"/>
    </location>
</feature>
<dbReference type="PROSITE" id="PS51462">
    <property type="entry name" value="NUDIX"/>
    <property type="match status" value="1"/>
</dbReference>
<name>A0AAP0NYY4_9MAGN</name>
<dbReference type="InterPro" id="IPR000086">
    <property type="entry name" value="NUDIX_hydrolase_dom"/>
</dbReference>